<reference evidence="1" key="1">
    <citation type="submission" date="2022-08" db="EMBL/GenBank/DDBJ databases">
        <authorList>
            <consortium name="DOE Joint Genome Institute"/>
            <person name="Min B."/>
            <person name="Riley R."/>
            <person name="Sierra-Patev S."/>
            <person name="Naranjo-Ortiz M."/>
            <person name="Looney B."/>
            <person name="Konkel Z."/>
            <person name="Slot J.C."/>
            <person name="Sakamoto Y."/>
            <person name="Steenwyk J.L."/>
            <person name="Rokas A."/>
            <person name="Carro J."/>
            <person name="Camarero S."/>
            <person name="Ferreira P."/>
            <person name="Molpeceres G."/>
            <person name="Ruiz-Duenas F.J."/>
            <person name="Serrano A."/>
            <person name="Henrissat B."/>
            <person name="Drula E."/>
            <person name="Hughes K.W."/>
            <person name="Mata J.L."/>
            <person name="Ishikawa N.K."/>
            <person name="Vargas-Isla R."/>
            <person name="Ushijima S."/>
            <person name="Smith C.A."/>
            <person name="Ahrendt S."/>
            <person name="Andreopoulos W."/>
            <person name="He G."/>
            <person name="Labutti K."/>
            <person name="Lipzen A."/>
            <person name="Ng V."/>
            <person name="Sandor L."/>
            <person name="Barry K."/>
            <person name="Martinez A.T."/>
            <person name="Xiao Y."/>
            <person name="Gibbons J.G."/>
            <person name="Terashima K."/>
            <person name="Hibbett D.S."/>
            <person name="Grigoriev I.V."/>
        </authorList>
    </citation>
    <scope>NUCLEOTIDE SEQUENCE</scope>
    <source>
        <strain evidence="1">TFB10827</strain>
    </source>
</reference>
<gene>
    <name evidence="1" type="ORF">F5050DRAFT_1904160</name>
</gene>
<evidence type="ECO:0000313" key="1">
    <source>
        <dbReference type="EMBL" id="KAJ3994377.1"/>
    </source>
</evidence>
<proteinExistence type="predicted"/>
<keyword evidence="2" id="KW-1185">Reference proteome</keyword>
<organism evidence="1 2">
    <name type="scientific">Lentinula boryana</name>
    <dbReference type="NCBI Taxonomy" id="40481"/>
    <lineage>
        <taxon>Eukaryota</taxon>
        <taxon>Fungi</taxon>
        <taxon>Dikarya</taxon>
        <taxon>Basidiomycota</taxon>
        <taxon>Agaricomycotina</taxon>
        <taxon>Agaricomycetes</taxon>
        <taxon>Agaricomycetidae</taxon>
        <taxon>Agaricales</taxon>
        <taxon>Marasmiineae</taxon>
        <taxon>Omphalotaceae</taxon>
        <taxon>Lentinula</taxon>
    </lineage>
</organism>
<evidence type="ECO:0000313" key="2">
    <source>
        <dbReference type="Proteomes" id="UP001163828"/>
    </source>
</evidence>
<protein>
    <submittedName>
        <fullName evidence="1">Uncharacterized protein</fullName>
    </submittedName>
</protein>
<sequence length="153" mass="17024">MGKNGLTFEQWVPPNSGKNDFMNEVWVKNGTPYFGALNLLLKVIKSWIKKGKNANAKNIPPDVTEYLYRARKIPHTIASLLPNDALPVTKLIGFHFPTVQGEIVHANASTWFQEDASNCGDLHILLHTSIPPKSLVEADTSAFLARFPSLRVD</sequence>
<name>A0ABQ8Q763_9AGAR</name>
<comment type="caution">
    <text evidence="1">The sequence shown here is derived from an EMBL/GenBank/DDBJ whole genome shotgun (WGS) entry which is preliminary data.</text>
</comment>
<accession>A0ABQ8Q763</accession>
<dbReference type="EMBL" id="MU790707">
    <property type="protein sequence ID" value="KAJ3994377.1"/>
    <property type="molecule type" value="Genomic_DNA"/>
</dbReference>
<dbReference type="Proteomes" id="UP001163828">
    <property type="component" value="Unassembled WGS sequence"/>
</dbReference>